<evidence type="ECO:0000313" key="2">
    <source>
        <dbReference type="EMBL" id="GAA1756323.1"/>
    </source>
</evidence>
<evidence type="ECO:0000313" key="3">
    <source>
        <dbReference type="Proteomes" id="UP001500506"/>
    </source>
</evidence>
<proteinExistence type="predicted"/>
<dbReference type="Pfam" id="PF00561">
    <property type="entry name" value="Abhydrolase_1"/>
    <property type="match status" value="1"/>
</dbReference>
<dbReference type="InterPro" id="IPR050471">
    <property type="entry name" value="AB_hydrolase"/>
</dbReference>
<dbReference type="Proteomes" id="UP001500506">
    <property type="component" value="Unassembled WGS sequence"/>
</dbReference>
<reference evidence="2 3" key="1">
    <citation type="journal article" date="2019" name="Int. J. Syst. Evol. Microbiol.">
        <title>The Global Catalogue of Microorganisms (GCM) 10K type strain sequencing project: providing services to taxonomists for standard genome sequencing and annotation.</title>
        <authorList>
            <consortium name="The Broad Institute Genomics Platform"/>
            <consortium name="The Broad Institute Genome Sequencing Center for Infectious Disease"/>
            <person name="Wu L."/>
            <person name="Ma J."/>
        </authorList>
    </citation>
    <scope>NUCLEOTIDE SEQUENCE [LARGE SCALE GENOMIC DNA]</scope>
    <source>
        <strain evidence="2 3">JCM 14319</strain>
    </source>
</reference>
<keyword evidence="2" id="KW-0378">Hydrolase</keyword>
<accession>A0ABN2KHW1</accession>
<comment type="caution">
    <text evidence="2">The sequence shown here is derived from an EMBL/GenBank/DDBJ whole genome shotgun (WGS) entry which is preliminary data.</text>
</comment>
<organism evidence="2 3">
    <name type="scientific">Agromyces humatus</name>
    <dbReference type="NCBI Taxonomy" id="279573"/>
    <lineage>
        <taxon>Bacteria</taxon>
        <taxon>Bacillati</taxon>
        <taxon>Actinomycetota</taxon>
        <taxon>Actinomycetes</taxon>
        <taxon>Micrococcales</taxon>
        <taxon>Microbacteriaceae</taxon>
        <taxon>Agromyces</taxon>
    </lineage>
</organism>
<dbReference type="GO" id="GO:0016787">
    <property type="term" value="F:hydrolase activity"/>
    <property type="evidence" value="ECO:0007669"/>
    <property type="project" value="UniProtKB-KW"/>
</dbReference>
<dbReference type="PANTHER" id="PTHR43433">
    <property type="entry name" value="HYDROLASE, ALPHA/BETA FOLD FAMILY PROTEIN"/>
    <property type="match status" value="1"/>
</dbReference>
<name>A0ABN2KHW1_9MICO</name>
<keyword evidence="3" id="KW-1185">Reference proteome</keyword>
<evidence type="ECO:0000259" key="1">
    <source>
        <dbReference type="Pfam" id="PF00561"/>
    </source>
</evidence>
<dbReference type="InterPro" id="IPR029058">
    <property type="entry name" value="AB_hydrolase_fold"/>
</dbReference>
<dbReference type="SUPFAM" id="SSF53474">
    <property type="entry name" value="alpha/beta-Hydrolases"/>
    <property type="match status" value="1"/>
</dbReference>
<dbReference type="PRINTS" id="PR00111">
    <property type="entry name" value="ABHYDROLASE"/>
</dbReference>
<dbReference type="RefSeq" id="WP_232497041.1">
    <property type="nucleotide sequence ID" value="NZ_BAAANH010000002.1"/>
</dbReference>
<feature type="domain" description="AB hydrolase-1" evidence="1">
    <location>
        <begin position="78"/>
        <end position="321"/>
    </location>
</feature>
<gene>
    <name evidence="2" type="ORF">GCM10009747_13340</name>
</gene>
<dbReference type="Gene3D" id="3.40.50.1820">
    <property type="entry name" value="alpha/beta hydrolase"/>
    <property type="match status" value="1"/>
</dbReference>
<dbReference type="InterPro" id="IPR000073">
    <property type="entry name" value="AB_hydrolase_1"/>
</dbReference>
<sequence length="352" mass="37706">MRKWVVLASAALGLAGLAVLLALRGHRLPPGTERTIARIRAGPVAGVVTGKSGYAQSGGVRIWYESIPPVGTEKGVVLLNIALGVGSLFWPPAFLRALSAAGYRVVRFDQRGTGASSWMTGWSRKQPYSLIDMAGDAIAVLDELRIDGAHVLGLSLGGFIAQEVAIEYPERVRSLTLMSTSADPTDTSMPGPRTWPLVRSAFGGLPLLRYRLLGGETNLVKEMLAGLVAQGGDEPVDVEEWTRIVLYDLRERNGLNLGALRQHQAAVAVTRSRYPLLGTITVPTLVIHGTADAFLPIAHGHRLAAAIPSACGLWLEDAGHPFPYPNMSEVVTAITNHLDASRSRAPDRQAHL</sequence>
<dbReference type="EMBL" id="BAAANH010000002">
    <property type="protein sequence ID" value="GAA1756323.1"/>
    <property type="molecule type" value="Genomic_DNA"/>
</dbReference>
<dbReference type="PANTHER" id="PTHR43433:SF5">
    <property type="entry name" value="AB HYDROLASE-1 DOMAIN-CONTAINING PROTEIN"/>
    <property type="match status" value="1"/>
</dbReference>
<protein>
    <submittedName>
        <fullName evidence="2">Alpha/beta hydrolase</fullName>
    </submittedName>
</protein>